<dbReference type="AlphaFoldDB" id="A0A7J7SR02"/>
<organism evidence="1 2">
    <name type="scientific">Myotis myotis</name>
    <name type="common">Greater mouse-eared bat</name>
    <name type="synonym">Vespertilio myotis</name>
    <dbReference type="NCBI Taxonomy" id="51298"/>
    <lineage>
        <taxon>Eukaryota</taxon>
        <taxon>Metazoa</taxon>
        <taxon>Chordata</taxon>
        <taxon>Craniata</taxon>
        <taxon>Vertebrata</taxon>
        <taxon>Euteleostomi</taxon>
        <taxon>Mammalia</taxon>
        <taxon>Eutheria</taxon>
        <taxon>Laurasiatheria</taxon>
        <taxon>Chiroptera</taxon>
        <taxon>Yangochiroptera</taxon>
        <taxon>Vespertilionidae</taxon>
        <taxon>Myotis</taxon>
    </lineage>
</organism>
<dbReference type="EMBL" id="JABWUV010000018">
    <property type="protein sequence ID" value="KAF6290882.1"/>
    <property type="molecule type" value="Genomic_DNA"/>
</dbReference>
<gene>
    <name evidence="1" type="ORF">mMyoMyo1_009277</name>
</gene>
<evidence type="ECO:0000313" key="2">
    <source>
        <dbReference type="Proteomes" id="UP000527355"/>
    </source>
</evidence>
<dbReference type="Proteomes" id="UP000527355">
    <property type="component" value="Unassembled WGS sequence"/>
</dbReference>
<reference evidence="1 2" key="1">
    <citation type="journal article" date="2020" name="Nature">
        <title>Six reference-quality genomes reveal evolution of bat adaptations.</title>
        <authorList>
            <person name="Jebb D."/>
            <person name="Huang Z."/>
            <person name="Pippel M."/>
            <person name="Hughes G.M."/>
            <person name="Lavrichenko K."/>
            <person name="Devanna P."/>
            <person name="Winkler S."/>
            <person name="Jermiin L.S."/>
            <person name="Skirmuntt E.C."/>
            <person name="Katzourakis A."/>
            <person name="Burkitt-Gray L."/>
            <person name="Ray D.A."/>
            <person name="Sullivan K.A.M."/>
            <person name="Roscito J.G."/>
            <person name="Kirilenko B.M."/>
            <person name="Davalos L.M."/>
            <person name="Corthals A.P."/>
            <person name="Power M.L."/>
            <person name="Jones G."/>
            <person name="Ransome R.D."/>
            <person name="Dechmann D.K.N."/>
            <person name="Locatelli A.G."/>
            <person name="Puechmaille S.J."/>
            <person name="Fedrigo O."/>
            <person name="Jarvis E.D."/>
            <person name="Hiller M."/>
            <person name="Vernes S.C."/>
            <person name="Myers E.W."/>
            <person name="Teeling E.C."/>
        </authorList>
    </citation>
    <scope>NUCLEOTIDE SEQUENCE [LARGE SCALE GENOMIC DNA]</scope>
    <source>
        <strain evidence="1">MMyoMyo1</strain>
        <tissue evidence="1">Flight muscle</tissue>
    </source>
</reference>
<protein>
    <submittedName>
        <fullName evidence="1">Uncharacterized protein</fullName>
    </submittedName>
</protein>
<evidence type="ECO:0000313" key="1">
    <source>
        <dbReference type="EMBL" id="KAF6290882.1"/>
    </source>
</evidence>
<proteinExistence type="predicted"/>
<sequence>MAHGARQGGPFIPKEAGGGGLGACNLSCEPIGSARRGSGSQELSGMQTWAWGTGRPPAGFATHLLLLLRDHCWAQKGHRHREALGSRSVDSVSFDTHAEVGAGGSAVSFSLHPGFRTKWSSTMCFVSKENREEGKRKKFQGNILKQSSICFAQNYKKK</sequence>
<accession>A0A7J7SR02</accession>
<comment type="caution">
    <text evidence="1">The sequence shown here is derived from an EMBL/GenBank/DDBJ whole genome shotgun (WGS) entry which is preliminary data.</text>
</comment>
<keyword evidence="2" id="KW-1185">Reference proteome</keyword>
<name>A0A7J7SR02_MYOMY</name>